<name>X0ZWD7_9ZZZZ</name>
<comment type="caution">
    <text evidence="1">The sequence shown here is derived from an EMBL/GenBank/DDBJ whole genome shotgun (WGS) entry which is preliminary data.</text>
</comment>
<accession>X0ZWD7</accession>
<dbReference type="AlphaFoldDB" id="X0ZWD7"/>
<dbReference type="EMBL" id="BART01000113">
    <property type="protein sequence ID" value="GAG64793.1"/>
    <property type="molecule type" value="Genomic_DNA"/>
</dbReference>
<reference evidence="1" key="1">
    <citation type="journal article" date="2014" name="Front. Microbiol.">
        <title>High frequency of phylogenetically diverse reductive dehalogenase-homologous genes in deep subseafloor sedimentary metagenomes.</title>
        <authorList>
            <person name="Kawai M."/>
            <person name="Futagami T."/>
            <person name="Toyoda A."/>
            <person name="Takaki Y."/>
            <person name="Nishi S."/>
            <person name="Hori S."/>
            <person name="Arai W."/>
            <person name="Tsubouchi T."/>
            <person name="Morono Y."/>
            <person name="Uchiyama I."/>
            <person name="Ito T."/>
            <person name="Fujiyama A."/>
            <person name="Inagaki F."/>
            <person name="Takami H."/>
        </authorList>
    </citation>
    <scope>NUCLEOTIDE SEQUENCE</scope>
    <source>
        <strain evidence="1">Expedition CK06-06</strain>
    </source>
</reference>
<gene>
    <name evidence="1" type="ORF">S01H4_00750</name>
</gene>
<sequence>MALNDQYRVQFFMSNDSKETCVNMVFREKVAKTGTIADVTNQLATFMDTQFWAAFWQNFASNELTYLRTVAQMIFPTREAPFVEDVSAGQAGAVVKPAMNGTTALLISEYGEDWTPNFRGRMYLPGLDEDSASLGRVKAGALTSMQLAWDINMMPDVVLPGPADVTLKIGVFSPTLAKVPTLPVSSDLQIAIVRPRIATQRRRRTPVAVASP</sequence>
<evidence type="ECO:0000313" key="1">
    <source>
        <dbReference type="EMBL" id="GAG64793.1"/>
    </source>
</evidence>
<protein>
    <submittedName>
        <fullName evidence="1">Uncharacterized protein</fullName>
    </submittedName>
</protein>
<organism evidence="1">
    <name type="scientific">marine sediment metagenome</name>
    <dbReference type="NCBI Taxonomy" id="412755"/>
    <lineage>
        <taxon>unclassified sequences</taxon>
        <taxon>metagenomes</taxon>
        <taxon>ecological metagenomes</taxon>
    </lineage>
</organism>
<proteinExistence type="predicted"/>